<gene>
    <name evidence="2" type="ORF">J3U87_10750</name>
</gene>
<dbReference type="Proteomes" id="UP000663929">
    <property type="component" value="Chromosome"/>
</dbReference>
<proteinExistence type="predicted"/>
<feature type="compositionally biased region" description="Pro residues" evidence="1">
    <location>
        <begin position="290"/>
        <end position="302"/>
    </location>
</feature>
<protein>
    <submittedName>
        <fullName evidence="2">PilZ domain-containing protein</fullName>
    </submittedName>
</protein>
<evidence type="ECO:0000313" key="2">
    <source>
        <dbReference type="EMBL" id="QTD52940.1"/>
    </source>
</evidence>
<dbReference type="EMBL" id="CP071793">
    <property type="protein sequence ID" value="QTD52940.1"/>
    <property type="molecule type" value="Genomic_DNA"/>
</dbReference>
<dbReference type="AlphaFoldDB" id="A0A8A4TTT5"/>
<feature type="compositionally biased region" description="Basic and acidic residues" evidence="1">
    <location>
        <begin position="248"/>
        <end position="257"/>
    </location>
</feature>
<organism evidence="2 3">
    <name type="scientific">Sulfidibacter corallicola</name>
    <dbReference type="NCBI Taxonomy" id="2818388"/>
    <lineage>
        <taxon>Bacteria</taxon>
        <taxon>Pseudomonadati</taxon>
        <taxon>Acidobacteriota</taxon>
        <taxon>Holophagae</taxon>
        <taxon>Acanthopleuribacterales</taxon>
        <taxon>Acanthopleuribacteraceae</taxon>
        <taxon>Sulfidibacter</taxon>
    </lineage>
</organism>
<accession>A0A8A4TTT5</accession>
<feature type="region of interest" description="Disordered" evidence="1">
    <location>
        <begin position="242"/>
        <end position="325"/>
    </location>
</feature>
<sequence>MPLFSRKKTKSNDEALINTEDEVLGYLDEVYRKRIPLTLRLKGKSADTDILYMDEKNKVLRVQQDLFRGIQHGMDVSVGFPLDRTWWTFKSKFVLVNEKPHILIPKAINHSERRKHLRTAFTPREQVKVTVLEGLGSGNGVFGMAVDIGTGGISLTIEKAMNLSNEREIPPTETLFKPGAKLAIVKINRLPGCPLMEVSGLAKRVWRDGRWRLAIEFANLPKAQYSGILRFIEPRTLEFKPVRRSKKRREEREEARAVPRAPASEGARPETAGGAAAPSGDAGASRSAPPADPTQAAPPPPAKAGENAPEPAKEQSAPAPEASKRPTVLVLGEALLEEIPFLKAKNSPFEVIISNTPISAVKVITEDAPAMILCGTAFKGRNIVEVLEKIHNMGVLNDRKVVVCGNDLTGKDMIKLKMLKIETVIPLPMTTAQDFLQALSG</sequence>
<dbReference type="KEGG" id="scor:J3U87_10750"/>
<keyword evidence="3" id="KW-1185">Reference proteome</keyword>
<reference evidence="2" key="1">
    <citation type="submission" date="2021-03" db="EMBL/GenBank/DDBJ databases">
        <title>Acanthopleuribacteraceae sp. M133.</title>
        <authorList>
            <person name="Wang G."/>
        </authorList>
    </citation>
    <scope>NUCLEOTIDE SEQUENCE</scope>
    <source>
        <strain evidence="2">M133</strain>
    </source>
</reference>
<evidence type="ECO:0000256" key="1">
    <source>
        <dbReference type="SAM" id="MobiDB-lite"/>
    </source>
</evidence>
<feature type="compositionally biased region" description="Low complexity" evidence="1">
    <location>
        <begin position="272"/>
        <end position="289"/>
    </location>
</feature>
<evidence type="ECO:0000313" key="3">
    <source>
        <dbReference type="Proteomes" id="UP000663929"/>
    </source>
</evidence>
<dbReference type="RefSeq" id="WP_237383039.1">
    <property type="nucleotide sequence ID" value="NZ_CP071793.1"/>
</dbReference>
<name>A0A8A4TTT5_SULCO</name>